<protein>
    <submittedName>
        <fullName evidence="4">AraC family transcriptional regulator</fullName>
    </submittedName>
</protein>
<dbReference type="RefSeq" id="WP_394827394.1">
    <property type="nucleotide sequence ID" value="NZ_CP089984.1"/>
</dbReference>
<keyword evidence="1" id="KW-0805">Transcription regulation</keyword>
<organism evidence="4 5">
    <name type="scientific">Pendulispora albinea</name>
    <dbReference type="NCBI Taxonomy" id="2741071"/>
    <lineage>
        <taxon>Bacteria</taxon>
        <taxon>Pseudomonadati</taxon>
        <taxon>Myxococcota</taxon>
        <taxon>Myxococcia</taxon>
        <taxon>Myxococcales</taxon>
        <taxon>Sorangiineae</taxon>
        <taxon>Pendulisporaceae</taxon>
        <taxon>Pendulispora</taxon>
    </lineage>
</organism>
<keyword evidence="2" id="KW-0804">Transcription</keyword>
<evidence type="ECO:0000313" key="4">
    <source>
        <dbReference type="EMBL" id="WXB17753.1"/>
    </source>
</evidence>
<dbReference type="InterPro" id="IPR018060">
    <property type="entry name" value="HTH_AraC"/>
</dbReference>
<gene>
    <name evidence="4" type="ORF">LZC94_10870</name>
</gene>
<evidence type="ECO:0000259" key="3">
    <source>
        <dbReference type="PROSITE" id="PS01124"/>
    </source>
</evidence>
<dbReference type="SUPFAM" id="SSF46689">
    <property type="entry name" value="Homeodomain-like"/>
    <property type="match status" value="2"/>
</dbReference>
<accession>A0ABZ2M3D6</accession>
<sequence length="309" mass="33930">MSHWIAARERVTSLLKELANAACVARGDEPRSCGMRPSGLDGVGIVSAFESLPRSPTVYEPSIVILAQGQKRGYLGDQVYTYDADNYLVLSVPLPFECETFASPAEPLLGISLHVDPATLGELLLEMDDTPPAGETAHGIYANPMTDELSDALVRLLECLRSPTDRRVLGRSIVREMTYRVLCGEQSGGALRALASRHSHLGQISKVLRRIHAEYSDNLDVETLAREAGMSHSTFHHHFRAVTSSSPLQYLKSIRLHKARLLMVQEGLNASVAARHVGYESASQFSREFKRFFGDSPAVDTAKLRAARS</sequence>
<feature type="domain" description="HTH araC/xylS-type" evidence="3">
    <location>
        <begin position="205"/>
        <end position="303"/>
    </location>
</feature>
<dbReference type="PROSITE" id="PS01124">
    <property type="entry name" value="HTH_ARAC_FAMILY_2"/>
    <property type="match status" value="1"/>
</dbReference>
<dbReference type="PANTHER" id="PTHR43436:SF2">
    <property type="entry name" value="ARAC_XYLS FAMILY TRANSCRIPTIONAL REGULATOR"/>
    <property type="match status" value="1"/>
</dbReference>
<dbReference type="InterPro" id="IPR009594">
    <property type="entry name" value="Tscrpt_reg_HTH_AraC_N"/>
</dbReference>
<dbReference type="EMBL" id="CP089984">
    <property type="protein sequence ID" value="WXB17753.1"/>
    <property type="molecule type" value="Genomic_DNA"/>
</dbReference>
<dbReference type="SMART" id="SM00342">
    <property type="entry name" value="HTH_ARAC"/>
    <property type="match status" value="1"/>
</dbReference>
<evidence type="ECO:0000256" key="1">
    <source>
        <dbReference type="ARBA" id="ARBA00023015"/>
    </source>
</evidence>
<name>A0ABZ2M3D6_9BACT</name>
<dbReference type="PANTHER" id="PTHR43436">
    <property type="entry name" value="ARAC-FAMILY TRANSCRIPTIONAL REGULATOR"/>
    <property type="match status" value="1"/>
</dbReference>
<reference evidence="4 5" key="1">
    <citation type="submission" date="2021-12" db="EMBL/GenBank/DDBJ databases">
        <title>Discovery of the Pendulisporaceae a myxobacterial family with distinct sporulation behavior and unique specialized metabolism.</title>
        <authorList>
            <person name="Garcia R."/>
            <person name="Popoff A."/>
            <person name="Bader C.D."/>
            <person name="Loehr J."/>
            <person name="Walesch S."/>
            <person name="Walt C."/>
            <person name="Boldt J."/>
            <person name="Bunk B."/>
            <person name="Haeckl F.J.F.P.J."/>
            <person name="Gunesch A.P."/>
            <person name="Birkelbach J."/>
            <person name="Nuebel U."/>
            <person name="Pietschmann T."/>
            <person name="Bach T."/>
            <person name="Mueller R."/>
        </authorList>
    </citation>
    <scope>NUCLEOTIDE SEQUENCE [LARGE SCALE GENOMIC DNA]</scope>
    <source>
        <strain evidence="4 5">MSr11954</strain>
    </source>
</reference>
<dbReference type="Pfam" id="PF06719">
    <property type="entry name" value="AraC_N"/>
    <property type="match status" value="1"/>
</dbReference>
<dbReference type="Proteomes" id="UP001370348">
    <property type="component" value="Chromosome"/>
</dbReference>
<dbReference type="Pfam" id="PF12833">
    <property type="entry name" value="HTH_18"/>
    <property type="match status" value="1"/>
</dbReference>
<proteinExistence type="predicted"/>
<dbReference type="InterPro" id="IPR009057">
    <property type="entry name" value="Homeodomain-like_sf"/>
</dbReference>
<evidence type="ECO:0000313" key="5">
    <source>
        <dbReference type="Proteomes" id="UP001370348"/>
    </source>
</evidence>
<evidence type="ECO:0000256" key="2">
    <source>
        <dbReference type="ARBA" id="ARBA00023163"/>
    </source>
</evidence>
<keyword evidence="5" id="KW-1185">Reference proteome</keyword>
<dbReference type="Gene3D" id="1.10.10.60">
    <property type="entry name" value="Homeodomain-like"/>
    <property type="match status" value="1"/>
</dbReference>